<dbReference type="InterPro" id="IPR029063">
    <property type="entry name" value="SAM-dependent_MTases_sf"/>
</dbReference>
<accession>A0A381ZMY3</accession>
<dbReference type="EC" id="2.1.1.33" evidence="2"/>
<keyword evidence="5" id="KW-0949">S-adenosyl-L-methionine</keyword>
<evidence type="ECO:0000256" key="4">
    <source>
        <dbReference type="ARBA" id="ARBA00022679"/>
    </source>
</evidence>
<keyword evidence="4" id="KW-0808">Transferase</keyword>
<name>A0A381ZMY3_9ZZZZ</name>
<dbReference type="EMBL" id="UINC01021985">
    <property type="protein sequence ID" value="SVA90688.1"/>
    <property type="molecule type" value="Genomic_DNA"/>
</dbReference>
<reference evidence="7" key="1">
    <citation type="submission" date="2018-05" db="EMBL/GenBank/DDBJ databases">
        <authorList>
            <person name="Lanie J.A."/>
            <person name="Ng W.-L."/>
            <person name="Kazmierczak K.M."/>
            <person name="Andrzejewski T.M."/>
            <person name="Davidsen T.M."/>
            <person name="Wayne K.J."/>
            <person name="Tettelin H."/>
            <person name="Glass J.I."/>
            <person name="Rusch D."/>
            <person name="Podicherti R."/>
            <person name="Tsui H.-C.T."/>
            <person name="Winkler M.E."/>
        </authorList>
    </citation>
    <scope>NUCLEOTIDE SEQUENCE</scope>
</reference>
<evidence type="ECO:0000256" key="3">
    <source>
        <dbReference type="ARBA" id="ARBA00022603"/>
    </source>
</evidence>
<evidence type="ECO:0000256" key="2">
    <source>
        <dbReference type="ARBA" id="ARBA00011977"/>
    </source>
</evidence>
<organism evidence="7">
    <name type="scientific">marine metagenome</name>
    <dbReference type="NCBI Taxonomy" id="408172"/>
    <lineage>
        <taxon>unclassified sequences</taxon>
        <taxon>metagenomes</taxon>
        <taxon>ecological metagenomes</taxon>
    </lineage>
</organism>
<keyword evidence="3" id="KW-0489">Methyltransferase</keyword>
<dbReference type="GO" id="GO:0043527">
    <property type="term" value="C:tRNA methyltransferase complex"/>
    <property type="evidence" value="ECO:0007669"/>
    <property type="project" value="TreeGrafter"/>
</dbReference>
<dbReference type="SUPFAM" id="SSF53335">
    <property type="entry name" value="S-adenosyl-L-methionine-dependent methyltransferases"/>
    <property type="match status" value="1"/>
</dbReference>
<protein>
    <recommendedName>
        <fullName evidence="2">tRNA (guanine(46)-N(7))-methyltransferase</fullName>
        <ecNumber evidence="2">2.1.1.33</ecNumber>
    </recommendedName>
</protein>
<proteinExistence type="inferred from homology"/>
<evidence type="ECO:0000313" key="7">
    <source>
        <dbReference type="EMBL" id="SVA90688.1"/>
    </source>
</evidence>
<dbReference type="NCBIfam" id="TIGR00091">
    <property type="entry name" value="tRNA (guanosine(46)-N7)-methyltransferase TrmB"/>
    <property type="match status" value="1"/>
</dbReference>
<evidence type="ECO:0000256" key="6">
    <source>
        <dbReference type="ARBA" id="ARBA00022694"/>
    </source>
</evidence>
<dbReference type="PROSITE" id="PS51625">
    <property type="entry name" value="SAM_MT_TRMB"/>
    <property type="match status" value="1"/>
</dbReference>
<dbReference type="InterPro" id="IPR055361">
    <property type="entry name" value="tRNA_methyltr_TrmB_bact"/>
</dbReference>
<dbReference type="GO" id="GO:0008176">
    <property type="term" value="F:tRNA (guanine(46)-N7)-methyltransferase activity"/>
    <property type="evidence" value="ECO:0007669"/>
    <property type="project" value="UniProtKB-EC"/>
</dbReference>
<comment type="catalytic activity">
    <reaction evidence="1">
        <text>guanosine(46) in tRNA + S-adenosyl-L-methionine = N(7)-methylguanosine(46) in tRNA + S-adenosyl-L-homocysteine</text>
        <dbReference type="Rhea" id="RHEA:42708"/>
        <dbReference type="Rhea" id="RHEA-COMP:10188"/>
        <dbReference type="Rhea" id="RHEA-COMP:10189"/>
        <dbReference type="ChEBI" id="CHEBI:57856"/>
        <dbReference type="ChEBI" id="CHEBI:59789"/>
        <dbReference type="ChEBI" id="CHEBI:74269"/>
        <dbReference type="ChEBI" id="CHEBI:74480"/>
        <dbReference type="EC" id="2.1.1.33"/>
    </reaction>
</comment>
<evidence type="ECO:0000256" key="5">
    <source>
        <dbReference type="ARBA" id="ARBA00022691"/>
    </source>
</evidence>
<gene>
    <name evidence="7" type="ORF">METZ01_LOCUS143542</name>
</gene>
<sequence>MRYRPKNLRDENPEVLNQLAKYNPYIARVYDYPELLLPHPTVENFQELWARKNKDTLGDAFPGKVHIEIGCGSSRYLIEWALENSQDFFIGLELRYKRLVLAAKKIQKQNIRNILLLRERGEFLDEYLTHKSIDCLHINFPDPWSKKAKLKHRILSTEFLTKMRPYFCSGGELRFKTDHLEYFKTVTQTLNQLEFYSIDQHTEDLHQSAYDKENILTEFEMLFKSKGNPPIGYLKAKAY</sequence>
<dbReference type="PANTHER" id="PTHR23417">
    <property type="entry name" value="3-DEOXY-D-MANNO-OCTULOSONIC-ACID TRANSFERASE/TRNA GUANINE-N 7 - -METHYLTRANSFERASE"/>
    <property type="match status" value="1"/>
</dbReference>
<evidence type="ECO:0000256" key="1">
    <source>
        <dbReference type="ARBA" id="ARBA00000142"/>
    </source>
</evidence>
<dbReference type="PANTHER" id="PTHR23417:SF14">
    <property type="entry name" value="PENTACOTRIPEPTIDE-REPEAT REGION OF PRORP DOMAIN-CONTAINING PROTEIN"/>
    <property type="match status" value="1"/>
</dbReference>
<dbReference type="HAMAP" id="MF_01057">
    <property type="entry name" value="tRNA_methyltr_TrmB"/>
    <property type="match status" value="1"/>
</dbReference>
<dbReference type="InterPro" id="IPR003358">
    <property type="entry name" value="tRNA_(Gua-N-7)_MeTrfase_Trmb"/>
</dbReference>
<keyword evidence="6" id="KW-0819">tRNA processing</keyword>
<dbReference type="AlphaFoldDB" id="A0A381ZMY3"/>
<dbReference type="Pfam" id="PF02390">
    <property type="entry name" value="Methyltransf_4"/>
    <property type="match status" value="1"/>
</dbReference>
<dbReference type="Gene3D" id="3.40.50.150">
    <property type="entry name" value="Vaccinia Virus protein VP39"/>
    <property type="match status" value="1"/>
</dbReference>